<dbReference type="Proteomes" id="UP000009047">
    <property type="component" value="Chromosome"/>
</dbReference>
<evidence type="ECO:0000313" key="2">
    <source>
        <dbReference type="EMBL" id="ADK85358.1"/>
    </source>
</evidence>
<dbReference type="KEGG" id="dbr:Deba_1993"/>
<dbReference type="STRING" id="644282.Deba_1993"/>
<gene>
    <name evidence="2" type="ordered locus">Deba_1993</name>
</gene>
<keyword evidence="1" id="KW-0472">Membrane</keyword>
<keyword evidence="1" id="KW-0812">Transmembrane</keyword>
<dbReference type="EMBL" id="CP002085">
    <property type="protein sequence ID" value="ADK85358.1"/>
    <property type="molecule type" value="Genomic_DNA"/>
</dbReference>
<dbReference type="RefSeq" id="WP_013258799.1">
    <property type="nucleotide sequence ID" value="NC_014365.1"/>
</dbReference>
<organism evidence="2 3">
    <name type="scientific">Desulfarculus baarsii (strain ATCC 33931 / DSM 2075 / LMG 7858 / VKM B-1802 / 2st14)</name>
    <dbReference type="NCBI Taxonomy" id="644282"/>
    <lineage>
        <taxon>Bacteria</taxon>
        <taxon>Pseudomonadati</taxon>
        <taxon>Thermodesulfobacteriota</taxon>
        <taxon>Desulfarculia</taxon>
        <taxon>Desulfarculales</taxon>
        <taxon>Desulfarculaceae</taxon>
        <taxon>Desulfarculus</taxon>
    </lineage>
</organism>
<evidence type="ECO:0000256" key="1">
    <source>
        <dbReference type="SAM" id="Phobius"/>
    </source>
</evidence>
<sequence length="57" mass="6069">MKLFQNIKRLFKDEQGISAVEYALLLALIGGGIATAAFLLGDQVETNITTATGNLSQ</sequence>
<proteinExistence type="predicted"/>
<evidence type="ECO:0000313" key="3">
    <source>
        <dbReference type="Proteomes" id="UP000009047"/>
    </source>
</evidence>
<name>E1QL93_DESB2</name>
<keyword evidence="1" id="KW-1133">Transmembrane helix</keyword>
<protein>
    <submittedName>
        <fullName evidence="2">Flp/Fap pilin component</fullName>
    </submittedName>
</protein>
<feature type="transmembrane region" description="Helical" evidence="1">
    <location>
        <begin position="20"/>
        <end position="40"/>
    </location>
</feature>
<dbReference type="HOGENOM" id="CLU_171854_6_3_7"/>
<dbReference type="eggNOG" id="COG3847">
    <property type="taxonomic scope" value="Bacteria"/>
</dbReference>
<accession>E1QL93</accession>
<keyword evidence="3" id="KW-1185">Reference proteome</keyword>
<dbReference type="AlphaFoldDB" id="E1QL93"/>
<reference evidence="2 3" key="1">
    <citation type="journal article" date="2010" name="Stand. Genomic Sci.">
        <title>Complete genome sequence of Desulfarculus baarsii type strain (2st14).</title>
        <authorList>
            <person name="Sun H."/>
            <person name="Spring S."/>
            <person name="Lapidus A."/>
            <person name="Davenport K."/>
            <person name="Del Rio T.G."/>
            <person name="Tice H."/>
            <person name="Nolan M."/>
            <person name="Copeland A."/>
            <person name="Cheng J.F."/>
            <person name="Lucas S."/>
            <person name="Tapia R."/>
            <person name="Goodwin L."/>
            <person name="Pitluck S."/>
            <person name="Ivanova N."/>
            <person name="Pagani I."/>
            <person name="Mavromatis K."/>
            <person name="Ovchinnikova G."/>
            <person name="Pati A."/>
            <person name="Chen A."/>
            <person name="Palaniappan K."/>
            <person name="Hauser L."/>
            <person name="Chang Y.J."/>
            <person name="Jeffries C.D."/>
            <person name="Detter J.C."/>
            <person name="Han C."/>
            <person name="Rohde M."/>
            <person name="Brambilla E."/>
            <person name="Goker M."/>
            <person name="Woyke T."/>
            <person name="Bristow J."/>
            <person name="Eisen J.A."/>
            <person name="Markowitz V."/>
            <person name="Hugenholtz P."/>
            <person name="Kyrpides N.C."/>
            <person name="Klenk H.P."/>
            <person name="Land M."/>
        </authorList>
    </citation>
    <scope>NUCLEOTIDE SEQUENCE [LARGE SCALE GENOMIC DNA]</scope>
    <source>
        <strain evidence="3">ATCC 33931 / DSM 2075 / LMG 7858 / VKM B-1802 / 2st14</strain>
    </source>
</reference>